<protein>
    <recommendedName>
        <fullName evidence="3">Fibrobacter succinogenes major paralogous domain-containing protein</fullName>
    </recommendedName>
</protein>
<sequence>MMMKKQKTQFIPKRTGFGIVTGTTLLLILFTVFSCRSSDTDNKVTAGGTADVKINLQGEAFDDTADLGGQASLTQGVSVSTSAVQRKEIPFNDDFTLVAELSPVKTSVSNQVQASLGGNLLAATGPTPLGTGIRYKVVVFRSTGEYVTERNYIRGQESSTADLNLDGGSNYAFIVYSVKSQTDLPDVTYTNTSNKTLSTASISGLANTVDFMYYRKDMQVSGNQTNYLDVILRHRLSQITTTIDASATGYNITAVTANIDSHYPSYNVPLSTGTPAQTGTAGTAAVTFPTLGTQIIVANPVMLNGNTTTGKFTLSTITIGPLTQTVSSTALTGLKITPGIMYNLKFTLSPSDVYLDNYNGQKAARINGKVWMRYNLGADTSVNPDQDPIVSGLHGGYYQFGRSVSVANGTETSLNSNFNGNPAAANAWNSGTEIAPVKTANDPCPQNYRLPTQTEFQGLLDATVQSNAGTWSTSDTNYGAAKVLTSKKNNNVKIVLPAQGAFGARGNGAPYTWWWTNQRGSRVSYWTSTSTSGNNTSYFEGSSTSATVFVQTDGNPSTKVLSKTIRCIAQ</sequence>
<accession>A0A7T7UWS7</accession>
<dbReference type="PROSITE" id="PS51257">
    <property type="entry name" value="PROKAR_LIPOPROTEIN"/>
    <property type="match status" value="1"/>
</dbReference>
<proteinExistence type="predicted"/>
<dbReference type="OrthoDB" id="1451431at2"/>
<name>A0A7T7UWS7_9FLAO</name>
<keyword evidence="2" id="KW-1185">Reference proteome</keyword>
<evidence type="ECO:0000313" key="2">
    <source>
        <dbReference type="Proteomes" id="UP000595426"/>
    </source>
</evidence>
<dbReference type="AlphaFoldDB" id="A0A7T7UWS7"/>
<dbReference type="Proteomes" id="UP000595426">
    <property type="component" value="Chromosome"/>
</dbReference>
<evidence type="ECO:0000313" key="1">
    <source>
        <dbReference type="EMBL" id="QQN57662.1"/>
    </source>
</evidence>
<reference evidence="1 2" key="1">
    <citation type="submission" date="2020-12" db="EMBL/GenBank/DDBJ databases">
        <title>FDA dAtabase for Regulatory Grade micrObial Sequences (FDA-ARGOS): Supporting development and validation of Infectious Disease Dx tests.</title>
        <authorList>
            <person name="Kerrigan L."/>
            <person name="Long C."/>
            <person name="Tallon L."/>
            <person name="Sadzewicz L."/>
            <person name="Zhao X."/>
            <person name="Boylan J."/>
            <person name="Ott S."/>
            <person name="Bowen H."/>
            <person name="Vavikolanu K."/>
            <person name="Mehta A."/>
            <person name="Aluvathingal J."/>
            <person name="Nadendla S."/>
            <person name="Yan Y."/>
            <person name="Sichtig H."/>
        </authorList>
    </citation>
    <scope>NUCLEOTIDE SEQUENCE [LARGE SCALE GENOMIC DNA]</scope>
    <source>
        <strain evidence="1 2">FDAARGOS_1031</strain>
    </source>
</reference>
<gene>
    <name evidence="1" type="ORF">I6H88_14575</name>
</gene>
<organism evidence="1 2">
    <name type="scientific">Elizabethkingia bruuniana</name>
    <dbReference type="NCBI Taxonomy" id="1756149"/>
    <lineage>
        <taxon>Bacteria</taxon>
        <taxon>Pseudomonadati</taxon>
        <taxon>Bacteroidota</taxon>
        <taxon>Flavobacteriia</taxon>
        <taxon>Flavobacteriales</taxon>
        <taxon>Weeksellaceae</taxon>
        <taxon>Elizabethkingia</taxon>
    </lineage>
</organism>
<dbReference type="KEGG" id="egm:AYC65_03645"/>
<evidence type="ECO:0008006" key="3">
    <source>
        <dbReference type="Google" id="ProtNLM"/>
    </source>
</evidence>
<dbReference type="EMBL" id="CP067018">
    <property type="protein sequence ID" value="QQN57662.1"/>
    <property type="molecule type" value="Genomic_DNA"/>
</dbReference>